<dbReference type="Proteomes" id="UP000031512">
    <property type="component" value="Unassembled WGS sequence"/>
</dbReference>
<dbReference type="AlphaFoldDB" id="L1LBF8"/>
<reference evidence="3 4" key="1">
    <citation type="journal article" date="2012" name="BMC Genomics">
        <title>Comparative genomic analysis and phylogenetic position of Theileria equi.</title>
        <authorList>
            <person name="Kappmeyer L.S."/>
            <person name="Thiagarajan M."/>
            <person name="Herndon D.R."/>
            <person name="Ramsay J.D."/>
            <person name="Caler E."/>
            <person name="Djikeng A."/>
            <person name="Gillespie J.J."/>
            <person name="Lau A.O."/>
            <person name="Roalson E.H."/>
            <person name="Silva J.C."/>
            <person name="Silva M.G."/>
            <person name="Suarez C.E."/>
            <person name="Ueti M.W."/>
            <person name="Nene V.M."/>
            <person name="Mealey R.H."/>
            <person name="Knowles D.P."/>
            <person name="Brayton K.A."/>
        </authorList>
    </citation>
    <scope>NUCLEOTIDE SEQUENCE [LARGE SCALE GENOMIC DNA]</scope>
    <source>
        <strain evidence="3 4">WA</strain>
    </source>
</reference>
<evidence type="ECO:0000313" key="3">
    <source>
        <dbReference type="EMBL" id="EKX72747.1"/>
    </source>
</evidence>
<gene>
    <name evidence="3" type="ORF">BEWA_013060</name>
</gene>
<dbReference type="RefSeq" id="XP_004832199.1">
    <property type="nucleotide sequence ID" value="XM_004832142.1"/>
</dbReference>
<accession>L1LBF8</accession>
<name>L1LBF8_THEEQ</name>
<keyword evidence="2" id="KW-0732">Signal</keyword>
<dbReference type="VEuPathDB" id="PiroplasmaDB:BEWA_013060"/>
<evidence type="ECO:0008006" key="5">
    <source>
        <dbReference type="Google" id="ProtNLM"/>
    </source>
</evidence>
<dbReference type="InterPro" id="IPR007480">
    <property type="entry name" value="DUF529"/>
</dbReference>
<keyword evidence="4" id="KW-1185">Reference proteome</keyword>
<dbReference type="OrthoDB" id="363079at2759"/>
<dbReference type="Pfam" id="PF04385">
    <property type="entry name" value="FAINT"/>
    <property type="match status" value="2"/>
</dbReference>
<protein>
    <recommendedName>
        <fullName evidence="5">Signal peptide containing protein</fullName>
    </recommendedName>
</protein>
<proteinExistence type="predicted"/>
<evidence type="ECO:0000313" key="4">
    <source>
        <dbReference type="Proteomes" id="UP000031512"/>
    </source>
</evidence>
<feature type="compositionally biased region" description="Polar residues" evidence="1">
    <location>
        <begin position="243"/>
        <end position="291"/>
    </location>
</feature>
<feature type="compositionally biased region" description="Basic and acidic residues" evidence="1">
    <location>
        <begin position="514"/>
        <end position="523"/>
    </location>
</feature>
<feature type="region of interest" description="Disordered" evidence="1">
    <location>
        <begin position="514"/>
        <end position="613"/>
    </location>
</feature>
<dbReference type="GeneID" id="15804382"/>
<evidence type="ECO:0000256" key="2">
    <source>
        <dbReference type="SAM" id="SignalP"/>
    </source>
</evidence>
<sequence length="696" mass="75263">MNVFSVLFTVSLVGLCHCGELGSLRKETGDVVLDLSSPDSSSLSLGDYLIHGVSHKAFVPKVGSFLVAIVDNRDTLWTSTDPQEGCTGAYLFSREGHSSLLSVYTRGAGDETFCFEKDAGAWKNVDKRYFEHRLHLMKDFSASAGERLGGPETLPEDAVGAPKEHAAELDFATLGCPLEGFSGTEAKPKVTLPPTESNNNSEDASENKVEGGAPDDEEESGDIPPESSPSTAAEPSPTEDTEQTAVSSSDPVDQQPTEVSELQESEPLQSTESPQEVAYQQSEAPVETTSDNVREPEVPEDSKDDNPEVTPQEVAYQQSEAPLEDPKPVSNEEESSNEQEELGDLDDQDSEETLVEEVQPEVAPAESPEDDEPGNGSEKEFGDSESTGYESSDNNLPETKVEEPEEPVSPFLDKVDSTLFNVENGQEDGVPVLKLKVKEGIKADKLTFGDLTLWQGQNSGDSCSTATLYMGENEPIAASYRFKRDGKLIEGYRKFVDGNWFQVNSAGFKKLIGKDDHVTKPKEPSTNGGSKENLRAVPPQHGEVSSEEAQVEVASDTALQEGENVDKPEVPPDEESPVTASSGQGGPVLDLANPDQSKVHIGDRSGNGVNSKKYYPKDGYDIGSVTDGDKELWKSTGAGQKCCFARFYSKGESILVTIGISKGSDSEAKFFEKVGGQWKGLNRDVFFNKFNEMIKS</sequence>
<feature type="compositionally biased region" description="Basic and acidic residues" evidence="1">
    <location>
        <begin position="292"/>
        <end position="306"/>
    </location>
</feature>
<feature type="compositionally biased region" description="Polar residues" evidence="1">
    <location>
        <begin position="384"/>
        <end position="396"/>
    </location>
</feature>
<dbReference type="EMBL" id="ACOU01000004">
    <property type="protein sequence ID" value="EKX72747.1"/>
    <property type="molecule type" value="Genomic_DNA"/>
</dbReference>
<feature type="compositionally biased region" description="Low complexity" evidence="1">
    <location>
        <begin position="224"/>
        <end position="236"/>
    </location>
</feature>
<comment type="caution">
    <text evidence="3">The sequence shown here is derived from an EMBL/GenBank/DDBJ whole genome shotgun (WGS) entry which is preliminary data.</text>
</comment>
<feature type="signal peptide" evidence="2">
    <location>
        <begin position="1"/>
        <end position="18"/>
    </location>
</feature>
<feature type="region of interest" description="Disordered" evidence="1">
    <location>
        <begin position="184"/>
        <end position="414"/>
    </location>
</feature>
<organism evidence="3 4">
    <name type="scientific">Theileria equi strain WA</name>
    <dbReference type="NCBI Taxonomy" id="1537102"/>
    <lineage>
        <taxon>Eukaryota</taxon>
        <taxon>Sar</taxon>
        <taxon>Alveolata</taxon>
        <taxon>Apicomplexa</taxon>
        <taxon>Aconoidasida</taxon>
        <taxon>Piroplasmida</taxon>
        <taxon>Theileriidae</taxon>
        <taxon>Theileria</taxon>
    </lineage>
</organism>
<feature type="chain" id="PRO_5003952250" description="Signal peptide containing protein" evidence="2">
    <location>
        <begin position="19"/>
        <end position="696"/>
    </location>
</feature>
<evidence type="ECO:0000256" key="1">
    <source>
        <dbReference type="SAM" id="MobiDB-lite"/>
    </source>
</evidence>
<feature type="compositionally biased region" description="Acidic residues" evidence="1">
    <location>
        <begin position="331"/>
        <end position="359"/>
    </location>
</feature>
<dbReference type="KEGG" id="beq:BEWA_013060"/>